<proteinExistence type="inferred from homology"/>
<comment type="similarity">
    <text evidence="3">Belongs to the cytochrome P450 family.</text>
</comment>
<evidence type="ECO:0000256" key="1">
    <source>
        <dbReference type="ARBA" id="ARBA00001971"/>
    </source>
</evidence>
<evidence type="ECO:0000256" key="7">
    <source>
        <dbReference type="ARBA" id="ARBA00023004"/>
    </source>
</evidence>
<keyword evidence="6 9" id="KW-0479">Metal-binding</keyword>
<dbReference type="Gene3D" id="3.40.50.1220">
    <property type="entry name" value="TPP-binding domain"/>
    <property type="match status" value="1"/>
</dbReference>
<dbReference type="CDD" id="cd11058">
    <property type="entry name" value="CYP60B-like"/>
    <property type="match status" value="1"/>
</dbReference>
<dbReference type="Gene3D" id="3.30.1600.10">
    <property type="entry name" value="SIR2/SIRT2 'Small Domain"/>
    <property type="match status" value="1"/>
</dbReference>
<dbReference type="CDD" id="cd01408">
    <property type="entry name" value="SIRT1"/>
    <property type="match status" value="1"/>
</dbReference>
<feature type="active site" description="Proton acceptor" evidence="9">
    <location>
        <position position="696"/>
    </location>
</feature>
<dbReference type="RefSeq" id="XP_066635472.1">
    <property type="nucleotide sequence ID" value="XM_066772905.1"/>
</dbReference>
<dbReference type="InterPro" id="IPR029035">
    <property type="entry name" value="DHS-like_NAD/FAD-binding_dom"/>
</dbReference>
<dbReference type="InterPro" id="IPR003000">
    <property type="entry name" value="Sirtuin"/>
</dbReference>
<comment type="similarity">
    <text evidence="2">Belongs to the sirtuin family. Class I subfamily.</text>
</comment>
<keyword evidence="11" id="KW-0472">Membrane</keyword>
<evidence type="ECO:0000256" key="6">
    <source>
        <dbReference type="ARBA" id="ARBA00022723"/>
    </source>
</evidence>
<keyword evidence="4" id="KW-0349">Heme</keyword>
<accession>A0ABR3CP86</accession>
<dbReference type="PROSITE" id="PS00086">
    <property type="entry name" value="CYTOCHROME_P450"/>
    <property type="match status" value="1"/>
</dbReference>
<feature type="binding site" evidence="9">
    <location>
        <position position="733"/>
    </location>
    <ligand>
        <name>Zn(2+)</name>
        <dbReference type="ChEBI" id="CHEBI:29105"/>
    </ligand>
</feature>
<feature type="domain" description="Deacetylase sirtuin-type" evidence="12">
    <location>
        <begin position="566"/>
        <end position="828"/>
    </location>
</feature>
<feature type="compositionally biased region" description="Basic residues" evidence="10">
    <location>
        <begin position="514"/>
        <end position="523"/>
    </location>
</feature>
<dbReference type="InterPro" id="IPR036396">
    <property type="entry name" value="Cyt_P450_sf"/>
</dbReference>
<dbReference type="PRINTS" id="PR00385">
    <property type="entry name" value="P450"/>
</dbReference>
<feature type="region of interest" description="Disordered" evidence="10">
    <location>
        <begin position="840"/>
        <end position="864"/>
    </location>
</feature>
<protein>
    <submittedName>
        <fullName evidence="13">Sir2 histone deacetylase Hst2</fullName>
    </submittedName>
</protein>
<evidence type="ECO:0000256" key="3">
    <source>
        <dbReference type="ARBA" id="ARBA00010617"/>
    </source>
</evidence>
<sequence length="968" mass="108160">MESLGSRNIADLGKFPIQQLPSRLVVLQNLPLLLAGVASLIVVKLIATAVYNVYFHPLSKFPGPKYASVSSLVWWSIGFGGRIERWTQRQHERYGEVVRLGPDRLSYISPQAWKDIYGHRTGGRKENGKDTRFYEPDLNGERHLVSEGDIQEHGAVRRIFSNAFSDRALKLQEPLIKGYADQMVANMYRTIKADAAGKLGMVKLYNCATFDITGDLTFGEPLGLLEQSEYTPWVKAVYGNIKAQHMTRMRLEYPLLGKLCSLWLPRGLGEQMMLHFRHAYARVDRRLEKGVNGKPDIWSLVLEKHKGRLSVGKMHANSSLFMIAGTETTATLLSGLTYYLLRNRDKMDRAAGEVRALAEDELTVERLPRLPYLNACFEEALRMYPPVPIGLPRETPAGGNVICGEWVPEKTRLSVHNWSAYRSPRNFKDPDAFVPERWLPDTGYDGDRKEVLQPFSFGPRNCLGKNLAYHEMRIIMAKVLWHFELELCGESADWADQDIYTLWQKPELWVTAKPIRRKHKPHRQQAPQGKPGKDKNPNRGKPGRAGRGWRMGQDESSVVDESVPPSTLDSRSLDGIAKYIRDGRAKRVVFMVGAGISTSAGIPDFRSPDTGLYANLARLNLPYAEAVFDISYFRNNPLPFYTLAHELYPGKYRPTITHSFMRLVHDKGLLHKLFTQNIDCLEREAGVPGDAIVEAHGSFAGQACIDCGQDYPDDAMREHIRSMEPPRCRREGCDGLVKPKIVFFGEQLPAAFFDARDAPAEADLCVVMGTSLSVQPFASLPNFVGDACPRVLINKEQVGSLGARPDDVLLLDDCDAGVRRLAEACGWLDELEALWARTAPKAAADSGKKEPPRTKDEAVEDEVERLSRQVDHMLKLADNQHRWLENHVEKKAGTARTTAGPPPPPGAEPEPEKEVAAAPDLGNVADDGESRVESAGDIRPDATPKVPRDQHNGSLAHVFSHIANKPSL</sequence>
<keyword evidence="14" id="KW-1185">Reference proteome</keyword>
<evidence type="ECO:0000313" key="13">
    <source>
        <dbReference type="EMBL" id="KAL0262443.1"/>
    </source>
</evidence>
<dbReference type="InterPro" id="IPR017972">
    <property type="entry name" value="Cyt_P450_CS"/>
</dbReference>
<dbReference type="Pfam" id="PF00067">
    <property type="entry name" value="p450"/>
    <property type="match status" value="1"/>
</dbReference>
<dbReference type="InterPro" id="IPR002401">
    <property type="entry name" value="Cyt_P450_E_grp-I"/>
</dbReference>
<evidence type="ECO:0000259" key="12">
    <source>
        <dbReference type="PROSITE" id="PS50305"/>
    </source>
</evidence>
<keyword evidence="8" id="KW-0520">NAD</keyword>
<evidence type="ECO:0000256" key="10">
    <source>
        <dbReference type="SAM" id="MobiDB-lite"/>
    </source>
</evidence>
<feature type="compositionally biased region" description="Low complexity" evidence="10">
    <location>
        <begin position="554"/>
        <end position="566"/>
    </location>
</feature>
<keyword evidence="5" id="KW-0808">Transferase</keyword>
<feature type="binding site" evidence="9">
    <location>
        <position position="704"/>
    </location>
    <ligand>
        <name>Zn(2+)</name>
        <dbReference type="ChEBI" id="CHEBI:29105"/>
    </ligand>
</feature>
<evidence type="ECO:0000256" key="8">
    <source>
        <dbReference type="ARBA" id="ARBA00023027"/>
    </source>
</evidence>
<feature type="transmembrane region" description="Helical" evidence="11">
    <location>
        <begin position="32"/>
        <end position="54"/>
    </location>
</feature>
<feature type="binding site" evidence="9">
    <location>
        <position position="728"/>
    </location>
    <ligand>
        <name>Zn(2+)</name>
        <dbReference type="ChEBI" id="CHEBI:29105"/>
    </ligand>
</feature>
<dbReference type="PANTHER" id="PTHR24305:SF210">
    <property type="entry name" value="CYTOCHROME P450 MONOOXYGENASE ASQL-RELATED"/>
    <property type="match status" value="1"/>
</dbReference>
<evidence type="ECO:0000256" key="11">
    <source>
        <dbReference type="SAM" id="Phobius"/>
    </source>
</evidence>
<dbReference type="SUPFAM" id="SSF52467">
    <property type="entry name" value="DHS-like NAD/FAD-binding domain"/>
    <property type="match status" value="1"/>
</dbReference>
<dbReference type="EMBL" id="JAJVCZ030000002">
    <property type="protein sequence ID" value="KAL0262443.1"/>
    <property type="molecule type" value="Genomic_DNA"/>
</dbReference>
<dbReference type="Proteomes" id="UP001430584">
    <property type="component" value="Unassembled WGS sequence"/>
</dbReference>
<dbReference type="GeneID" id="92005496"/>
<feature type="region of interest" description="Disordered" evidence="10">
    <location>
        <begin position="891"/>
        <end position="968"/>
    </location>
</feature>
<feature type="region of interest" description="Disordered" evidence="10">
    <location>
        <begin position="514"/>
        <end position="566"/>
    </location>
</feature>
<keyword evidence="11" id="KW-0812">Transmembrane</keyword>
<dbReference type="InterPro" id="IPR050121">
    <property type="entry name" value="Cytochrome_P450_monoxygenase"/>
</dbReference>
<keyword evidence="7" id="KW-0408">Iron</keyword>
<feature type="binding site" evidence="9">
    <location>
        <position position="707"/>
    </location>
    <ligand>
        <name>Zn(2+)</name>
        <dbReference type="ChEBI" id="CHEBI:29105"/>
    </ligand>
</feature>
<dbReference type="InterPro" id="IPR026590">
    <property type="entry name" value="Ssirtuin_cat_dom"/>
</dbReference>
<comment type="cofactor">
    <cofactor evidence="1">
        <name>heme</name>
        <dbReference type="ChEBI" id="CHEBI:30413"/>
    </cofactor>
</comment>
<reference evidence="13 14" key="1">
    <citation type="submission" date="2024-02" db="EMBL/GenBank/DDBJ databases">
        <title>De novo assembly and annotation of 12 fungi associated with fruit tree decline syndrome in Ontario, Canada.</title>
        <authorList>
            <person name="Sulman M."/>
            <person name="Ellouze W."/>
            <person name="Ilyukhin E."/>
        </authorList>
    </citation>
    <scope>NUCLEOTIDE SEQUENCE [LARGE SCALE GENOMIC DNA]</scope>
    <source>
        <strain evidence="13 14">FDS-637</strain>
    </source>
</reference>
<evidence type="ECO:0000256" key="4">
    <source>
        <dbReference type="ARBA" id="ARBA00022617"/>
    </source>
</evidence>
<organism evidence="13 14">
    <name type="scientific">Diplodia seriata</name>
    <dbReference type="NCBI Taxonomy" id="420778"/>
    <lineage>
        <taxon>Eukaryota</taxon>
        <taxon>Fungi</taxon>
        <taxon>Dikarya</taxon>
        <taxon>Ascomycota</taxon>
        <taxon>Pezizomycotina</taxon>
        <taxon>Dothideomycetes</taxon>
        <taxon>Dothideomycetes incertae sedis</taxon>
        <taxon>Botryosphaeriales</taxon>
        <taxon>Botryosphaeriaceae</taxon>
        <taxon>Diplodia</taxon>
    </lineage>
</organism>
<evidence type="ECO:0000256" key="2">
    <source>
        <dbReference type="ARBA" id="ARBA00006924"/>
    </source>
</evidence>
<dbReference type="Pfam" id="PF02146">
    <property type="entry name" value="SIR2"/>
    <property type="match status" value="1"/>
</dbReference>
<evidence type="ECO:0000256" key="9">
    <source>
        <dbReference type="PROSITE-ProRule" id="PRU00236"/>
    </source>
</evidence>
<gene>
    <name evidence="13" type="primary">HST2_1</name>
    <name evidence="13" type="ORF">SLS55_001411</name>
</gene>
<dbReference type="InterPro" id="IPR001128">
    <property type="entry name" value="Cyt_P450"/>
</dbReference>
<evidence type="ECO:0000313" key="14">
    <source>
        <dbReference type="Proteomes" id="UP001430584"/>
    </source>
</evidence>
<dbReference type="PANTHER" id="PTHR24305">
    <property type="entry name" value="CYTOCHROME P450"/>
    <property type="match status" value="1"/>
</dbReference>
<name>A0ABR3CP86_9PEZI</name>
<comment type="caution">
    <text evidence="13">The sequence shown here is derived from an EMBL/GenBank/DDBJ whole genome shotgun (WGS) entry which is preliminary data.</text>
</comment>
<feature type="compositionally biased region" description="Basic and acidic residues" evidence="10">
    <location>
        <begin position="846"/>
        <end position="857"/>
    </location>
</feature>
<dbReference type="PROSITE" id="PS50305">
    <property type="entry name" value="SIRTUIN"/>
    <property type="match status" value="1"/>
</dbReference>
<dbReference type="SUPFAM" id="SSF48264">
    <property type="entry name" value="Cytochrome P450"/>
    <property type="match status" value="1"/>
</dbReference>
<evidence type="ECO:0000256" key="5">
    <source>
        <dbReference type="ARBA" id="ARBA00022679"/>
    </source>
</evidence>
<dbReference type="PRINTS" id="PR00463">
    <property type="entry name" value="EP450I"/>
</dbReference>
<keyword evidence="11" id="KW-1133">Transmembrane helix</keyword>
<dbReference type="Gene3D" id="1.10.630.10">
    <property type="entry name" value="Cytochrome P450"/>
    <property type="match status" value="1"/>
</dbReference>
<dbReference type="InterPro" id="IPR026591">
    <property type="entry name" value="Sirtuin_cat_small_dom_sf"/>
</dbReference>
<keyword evidence="9" id="KW-0862">Zinc</keyword>
<feature type="compositionally biased region" description="Basic and acidic residues" evidence="10">
    <location>
        <begin position="928"/>
        <end position="951"/>
    </location>
</feature>